<evidence type="ECO:0000313" key="2">
    <source>
        <dbReference type="Proteomes" id="UP001241377"/>
    </source>
</evidence>
<gene>
    <name evidence="1" type="ORF">QFC19_002449</name>
</gene>
<dbReference type="EMBL" id="JASBWR010000020">
    <property type="protein sequence ID" value="KAJ9108464.1"/>
    <property type="molecule type" value="Genomic_DNA"/>
</dbReference>
<protein>
    <submittedName>
        <fullName evidence="1">Uncharacterized protein</fullName>
    </submittedName>
</protein>
<comment type="caution">
    <text evidence="1">The sequence shown here is derived from an EMBL/GenBank/DDBJ whole genome shotgun (WGS) entry which is preliminary data.</text>
</comment>
<keyword evidence="2" id="KW-1185">Reference proteome</keyword>
<reference evidence="1" key="1">
    <citation type="submission" date="2023-04" db="EMBL/GenBank/DDBJ databases">
        <title>Draft Genome sequencing of Naganishia species isolated from polar environments using Oxford Nanopore Technology.</title>
        <authorList>
            <person name="Leo P."/>
            <person name="Venkateswaran K."/>
        </authorList>
    </citation>
    <scope>NUCLEOTIDE SEQUENCE</scope>
    <source>
        <strain evidence="1">MNA-CCFEE 5261</strain>
    </source>
</reference>
<dbReference type="Proteomes" id="UP001241377">
    <property type="component" value="Unassembled WGS sequence"/>
</dbReference>
<sequence length="514" mass="57983">MRAFLALIFLTFVMNVESSRPLLAFTPSHGWMNDPNGQFYDSKNELWHLYYQYNPNDTVWGTPLYWGHATSKDLSTWKDYGATIGPDRDEDGIFSGNIVVDHNNTSGFFNDSIDPRQRVVAIYTYNTEGSQTQHVAYSLDGGYTFEKYEHNPVLDVDNINFRDPKVFWHEPTNQWIMVIALSQQFKIQIYGSIDLTNWSLHSNFTGGLFGFQYECPGLIEVPVEGSDELKWVMFIAINPGLPLGGSSNQYFIGSFDGFEFVPDDSQARLMDYGKDFYAFQTFDNAPKKLGVVGLAWASNWQYANLAPTKEWRSSMTSARQMTLASRNMNPETKVLSLLQKPIFGESVVAANKISKRNITGQDEQAVKIHKNSTGTFLFDITFSVDLLKNQTGQLQVISGQNGESIRAGFDPTAGQFFVDRGNTSGLKENPFFTDKTSAYVEPWKHQNDLPVYKMFGVIDGNLIEVFLNDGIATLTNTFFIPGTEGLEYLEIESSSDAIHIVELEVKELKLRATS</sequence>
<proteinExistence type="predicted"/>
<accession>A0ACC2WB98</accession>
<organism evidence="1 2">
    <name type="scientific">Naganishia cerealis</name>
    <dbReference type="NCBI Taxonomy" id="610337"/>
    <lineage>
        <taxon>Eukaryota</taxon>
        <taxon>Fungi</taxon>
        <taxon>Dikarya</taxon>
        <taxon>Basidiomycota</taxon>
        <taxon>Agaricomycotina</taxon>
        <taxon>Tremellomycetes</taxon>
        <taxon>Filobasidiales</taxon>
        <taxon>Filobasidiaceae</taxon>
        <taxon>Naganishia</taxon>
    </lineage>
</organism>
<evidence type="ECO:0000313" key="1">
    <source>
        <dbReference type="EMBL" id="KAJ9108464.1"/>
    </source>
</evidence>
<name>A0ACC2WB98_9TREE</name>